<organism evidence="1 2">
    <name type="scientific">Patella caerulea</name>
    <name type="common">Rayed Mediterranean limpet</name>
    <dbReference type="NCBI Taxonomy" id="87958"/>
    <lineage>
        <taxon>Eukaryota</taxon>
        <taxon>Metazoa</taxon>
        <taxon>Spiralia</taxon>
        <taxon>Lophotrochozoa</taxon>
        <taxon>Mollusca</taxon>
        <taxon>Gastropoda</taxon>
        <taxon>Patellogastropoda</taxon>
        <taxon>Patelloidea</taxon>
        <taxon>Patellidae</taxon>
        <taxon>Patella</taxon>
    </lineage>
</organism>
<keyword evidence="2" id="KW-1185">Reference proteome</keyword>
<dbReference type="GO" id="GO:0005615">
    <property type="term" value="C:extracellular space"/>
    <property type="evidence" value="ECO:0007669"/>
    <property type="project" value="TreeGrafter"/>
</dbReference>
<proteinExistence type="predicted"/>
<accession>A0AAN8J6C2</accession>
<evidence type="ECO:0000313" key="2">
    <source>
        <dbReference type="Proteomes" id="UP001347796"/>
    </source>
</evidence>
<dbReference type="PANTHER" id="PTHR10974">
    <property type="entry name" value="FI08016P-RELATED"/>
    <property type="match status" value="1"/>
</dbReference>
<dbReference type="Proteomes" id="UP001347796">
    <property type="component" value="Unassembled WGS sequence"/>
</dbReference>
<dbReference type="PANTHER" id="PTHR10974:SF39">
    <property type="entry name" value="E2F TRANSCRIPTION FACTOR CC-MB DOMAIN-CONTAINING PROTEIN"/>
    <property type="match status" value="1"/>
</dbReference>
<dbReference type="InterPro" id="IPR004245">
    <property type="entry name" value="DUF229"/>
</dbReference>
<dbReference type="EMBL" id="JAZGQO010000014">
    <property type="protein sequence ID" value="KAK6170001.1"/>
    <property type="molecule type" value="Genomic_DNA"/>
</dbReference>
<protein>
    <submittedName>
        <fullName evidence="1">Uncharacterized protein</fullName>
    </submittedName>
</protein>
<name>A0AAN8J6C2_PATCE</name>
<dbReference type="Pfam" id="PF02995">
    <property type="entry name" value="DUF229"/>
    <property type="match status" value="1"/>
</dbReference>
<sequence length="763" mass="87466">MMFPIVKINRCIKSPFLLFSAFFWVMYLLYEQRTAVVTNLIPRQNQKHNISQIFMSPILEREIDRFCMVLEPTENDVYILQGGVGDLVTGSSSDNRLICEVTRMCDRFSFSVQCRSSDCDRYRVDYNLDRQYKGNLTIEGLENIIFDLIYSDRIKGSLESKITVSCVATYVSKVKVPHNLNLEILYSESKFCNDNGLPASNAFQSESPRQFDSRVFYFRHSSRNEFITQFTTFATVHLSMINEKVEVVDFKKVQSTRWGAADNLKMFLTGGSEDGYSWLSDNYCLNFVDFMCNMSSFRKELIQNFTSTVSGPCRQVVSLVSGDDFSIKSIRDFCLRASEYRTSHNTKMSYYYGFYSAYSFAHVGNTFDKPIITTSIVDLENVRSYQKGFMDKALSNIVSELLAKQDSLVVLMSDVGDPSKFNMLSNQFFQTQSSNPFMYFLIPKRLRSTIGEDVISILKFNSNRLITSSDFHVTLQDIMNGIPGFMKDSNSKVLISDPKLGHSLINPSMPSRSCEDLNIKPPGLCICDNTFIPYPNDSVQVAFAEFATGLINNHLQDPVNESFVFCNNLSGHMFTNVRVGRVHGRKHIFFDLVVSMGRSGTLHRFNDIELEIESYPNIKDLTIKLYKNSAKFKNDLKKIKEICCINNNNSRYYNYNSMYANLQGFGVEPDITNLHQKCLILITRNHKDSITYLIGNFCKGRSYEITFDANLVNMVSTISLPIKKDLNPGEIKYLTSIVKSSYTTELFLHAYKYGMKYKIYDEV</sequence>
<reference evidence="1 2" key="1">
    <citation type="submission" date="2024-01" db="EMBL/GenBank/DDBJ databases">
        <title>The genome of the rayed Mediterranean limpet Patella caerulea (Linnaeus, 1758).</title>
        <authorList>
            <person name="Anh-Thu Weber A."/>
            <person name="Halstead-Nussloch G."/>
        </authorList>
    </citation>
    <scope>NUCLEOTIDE SEQUENCE [LARGE SCALE GENOMIC DNA]</scope>
    <source>
        <strain evidence="1">AATW-2023a</strain>
        <tissue evidence="1">Whole specimen</tissue>
    </source>
</reference>
<gene>
    <name evidence="1" type="ORF">SNE40_018499</name>
</gene>
<comment type="caution">
    <text evidence="1">The sequence shown here is derived from an EMBL/GenBank/DDBJ whole genome shotgun (WGS) entry which is preliminary data.</text>
</comment>
<dbReference type="AlphaFoldDB" id="A0AAN8J6C2"/>
<evidence type="ECO:0000313" key="1">
    <source>
        <dbReference type="EMBL" id="KAK6170001.1"/>
    </source>
</evidence>